<proteinExistence type="predicted"/>
<keyword evidence="2" id="KW-0812">Transmembrane</keyword>
<gene>
    <name evidence="3" type="ORF">OG699_43975</name>
</gene>
<feature type="compositionally biased region" description="Acidic residues" evidence="1">
    <location>
        <begin position="15"/>
        <end position="26"/>
    </location>
</feature>
<feature type="compositionally biased region" description="Gly residues" evidence="1">
    <location>
        <begin position="1"/>
        <end position="10"/>
    </location>
</feature>
<organism evidence="3">
    <name type="scientific">Streptomyces sp. NBC_01393</name>
    <dbReference type="NCBI Taxonomy" id="2903851"/>
    <lineage>
        <taxon>Bacteria</taxon>
        <taxon>Bacillati</taxon>
        <taxon>Actinomycetota</taxon>
        <taxon>Actinomycetes</taxon>
        <taxon>Kitasatosporales</taxon>
        <taxon>Streptomycetaceae</taxon>
        <taxon>Streptomyces</taxon>
    </lineage>
</organism>
<name>A0AAU3IAW3_9ACTN</name>
<evidence type="ECO:0000256" key="1">
    <source>
        <dbReference type="SAM" id="MobiDB-lite"/>
    </source>
</evidence>
<dbReference type="EMBL" id="CP109546">
    <property type="protein sequence ID" value="WTZ14306.1"/>
    <property type="molecule type" value="Genomic_DNA"/>
</dbReference>
<accession>A0AAU3IAW3</accession>
<feature type="region of interest" description="Disordered" evidence="1">
    <location>
        <begin position="1"/>
        <end position="32"/>
    </location>
</feature>
<protein>
    <submittedName>
        <fullName evidence="3">Uncharacterized protein</fullName>
    </submittedName>
</protein>
<evidence type="ECO:0000313" key="3">
    <source>
        <dbReference type="EMBL" id="WTZ14306.1"/>
    </source>
</evidence>
<feature type="transmembrane region" description="Helical" evidence="2">
    <location>
        <begin position="42"/>
        <end position="63"/>
    </location>
</feature>
<dbReference type="AlphaFoldDB" id="A0AAU3IAW3"/>
<keyword evidence="2" id="KW-1133">Transmembrane helix</keyword>
<reference evidence="3" key="1">
    <citation type="submission" date="2022-10" db="EMBL/GenBank/DDBJ databases">
        <title>The complete genomes of actinobacterial strains from the NBC collection.</title>
        <authorList>
            <person name="Joergensen T.S."/>
            <person name="Alvarez Arevalo M."/>
            <person name="Sterndorff E.B."/>
            <person name="Faurdal D."/>
            <person name="Vuksanovic O."/>
            <person name="Mourched A.-S."/>
            <person name="Charusanti P."/>
            <person name="Shaw S."/>
            <person name="Blin K."/>
            <person name="Weber T."/>
        </authorList>
    </citation>
    <scope>NUCLEOTIDE SEQUENCE</scope>
    <source>
        <strain evidence="3">NBC_01393</strain>
    </source>
</reference>
<sequence>MGDAETGGGSVVSDEMNETSDPEGMGDADREDSIGRRRLPSAAVVVVGLAFLGVVAGGLFWLFQDELSHPFGDARACEGSDSTLTGKISLGGVPIPADATDVHYITQDGFAEVSFLSDQMPDYLHRAGLVPEGEPLFDENYGSAYAWGEGGHEMPDGLCGPALKGPVWSYHGRGPGTGASILIERTPAGTTLRAPARVIASFDFGE</sequence>
<evidence type="ECO:0000256" key="2">
    <source>
        <dbReference type="SAM" id="Phobius"/>
    </source>
</evidence>
<keyword evidence="2" id="KW-0472">Membrane</keyword>